<evidence type="ECO:0000256" key="4">
    <source>
        <dbReference type="ARBA" id="ARBA00022968"/>
    </source>
</evidence>
<keyword evidence="4" id="KW-0735">Signal-anchor</keyword>
<dbReference type="InterPro" id="IPR001503">
    <property type="entry name" value="Glyco_trans_10"/>
</dbReference>
<dbReference type="InterPro" id="IPR031481">
    <property type="entry name" value="Glyco_tran_10_N"/>
</dbReference>
<dbReference type="InterPro" id="IPR038577">
    <property type="entry name" value="GT10-like_C_sf"/>
</dbReference>
<evidence type="ECO:0000256" key="1">
    <source>
        <dbReference type="ARBA" id="ARBA00004323"/>
    </source>
</evidence>
<evidence type="ECO:0000256" key="9">
    <source>
        <dbReference type="SAM" id="Phobius"/>
    </source>
</evidence>
<keyword evidence="5 9" id="KW-1133">Transmembrane helix</keyword>
<proteinExistence type="predicted"/>
<evidence type="ECO:0000256" key="6">
    <source>
        <dbReference type="ARBA" id="ARBA00023034"/>
    </source>
</evidence>
<sequence>MKFTSSHLAAVTLISFWFGVGFTVFILNTLKENCQGYQCLTNKIKEESFIVKIDPKYNSIENNNITKFVTRKQNYEKDHLNTVNTKTIYLHDKDVWNKYDLWQPIHWSKCPPKASKCRITTDPNQLESSDAVVYNSLKMPSIDQIDNIKAAKFKRVFLSGQTPTQSSFNPKNFDGFFDLTITYKDESDIRIPYWPNDGILPSMYRPKRIKGAEINNETLLEIEDEVKSYFSKFGKDQFMAFTIKNCSQNLFSNMFVKKLREEGNINIYSLVNQKECLQMIIDTTVLPCKNFDWDDCVKHFERVKFVITPDEDLCIDYTTRDYWKAILAWNAVPLLYGAGNYKKHLIPNSYIDTVANEDYISPSFQKAYGPSQDDLKYYKTFHLWRHEDRVEEYYWQCELCDILRKEKVSKKVKMSEFWDKDKNCGKSLDVYEKMRLQLVRTGVIR</sequence>
<dbReference type="Proteomes" id="UP001652625">
    <property type="component" value="Chromosome 12"/>
</dbReference>
<dbReference type="RefSeq" id="XP_065667815.1">
    <property type="nucleotide sequence ID" value="XM_065811743.1"/>
</dbReference>
<keyword evidence="3 9" id="KW-0812">Transmembrane</keyword>
<name>A0ABM4D0P9_HYDVU</name>
<dbReference type="PANTHER" id="PTHR48438">
    <property type="entry name" value="ALPHA-(1,3)-FUCOSYLTRANSFERASE C-RELATED"/>
    <property type="match status" value="1"/>
</dbReference>
<evidence type="ECO:0000256" key="5">
    <source>
        <dbReference type="ARBA" id="ARBA00022989"/>
    </source>
</evidence>
<keyword evidence="11" id="KW-1185">Reference proteome</keyword>
<protein>
    <submittedName>
        <fullName evidence="12">3-galactosyl-N-acetylglucosaminide 4-alpha-L-fucosyltransferase FUT3-like</fullName>
    </submittedName>
</protein>
<evidence type="ECO:0000256" key="3">
    <source>
        <dbReference type="ARBA" id="ARBA00022692"/>
    </source>
</evidence>
<accession>A0ABM4D0P9</accession>
<feature type="transmembrane region" description="Helical" evidence="9">
    <location>
        <begin position="7"/>
        <end position="27"/>
    </location>
</feature>
<comment type="subcellular location">
    <subcellularLocation>
        <location evidence="1">Golgi apparatus membrane</location>
        <topology evidence="1">Single-pass type II membrane protein</topology>
    </subcellularLocation>
</comment>
<reference evidence="12" key="1">
    <citation type="submission" date="2025-08" db="UniProtKB">
        <authorList>
            <consortium name="RefSeq"/>
        </authorList>
    </citation>
    <scope>IDENTIFICATION</scope>
</reference>
<organism evidence="11 12">
    <name type="scientific">Hydra vulgaris</name>
    <name type="common">Hydra</name>
    <name type="synonym">Hydra attenuata</name>
    <dbReference type="NCBI Taxonomy" id="6087"/>
    <lineage>
        <taxon>Eukaryota</taxon>
        <taxon>Metazoa</taxon>
        <taxon>Cnidaria</taxon>
        <taxon>Hydrozoa</taxon>
        <taxon>Hydroidolina</taxon>
        <taxon>Anthoathecata</taxon>
        <taxon>Aplanulata</taxon>
        <taxon>Hydridae</taxon>
        <taxon>Hydra</taxon>
    </lineage>
</organism>
<comment type="pathway">
    <text evidence="2">Protein modification; protein glycosylation.</text>
</comment>
<dbReference type="Pfam" id="PF17039">
    <property type="entry name" value="Glyco_tran_10_N"/>
    <property type="match status" value="1"/>
</dbReference>
<evidence type="ECO:0000313" key="11">
    <source>
        <dbReference type="Proteomes" id="UP001652625"/>
    </source>
</evidence>
<dbReference type="GeneID" id="136088086"/>
<feature type="domain" description="Fucosyltransferase N-terminal" evidence="10">
    <location>
        <begin position="85"/>
        <end position="193"/>
    </location>
</feature>
<dbReference type="Gene3D" id="3.40.50.11660">
    <property type="entry name" value="Glycosyl transferase family 10, C-terminal domain"/>
    <property type="match status" value="1"/>
</dbReference>
<keyword evidence="7 9" id="KW-0472">Membrane</keyword>
<evidence type="ECO:0000256" key="8">
    <source>
        <dbReference type="ARBA" id="ARBA00023180"/>
    </source>
</evidence>
<dbReference type="PANTHER" id="PTHR48438:SF1">
    <property type="entry name" value="ALPHA-(1,3)-FUCOSYLTRANSFERASE C-RELATED"/>
    <property type="match status" value="1"/>
</dbReference>
<evidence type="ECO:0000256" key="2">
    <source>
        <dbReference type="ARBA" id="ARBA00004922"/>
    </source>
</evidence>
<keyword evidence="8" id="KW-0325">Glycoprotein</keyword>
<dbReference type="SUPFAM" id="SSF53756">
    <property type="entry name" value="UDP-Glycosyltransferase/glycogen phosphorylase"/>
    <property type="match status" value="1"/>
</dbReference>
<evidence type="ECO:0000313" key="12">
    <source>
        <dbReference type="RefSeq" id="XP_065667815.1"/>
    </source>
</evidence>
<evidence type="ECO:0000259" key="10">
    <source>
        <dbReference type="Pfam" id="PF17039"/>
    </source>
</evidence>
<keyword evidence="6" id="KW-0333">Golgi apparatus</keyword>
<evidence type="ECO:0000256" key="7">
    <source>
        <dbReference type="ARBA" id="ARBA00023136"/>
    </source>
</evidence>
<gene>
    <name evidence="12" type="primary">LOC136088086</name>
</gene>